<evidence type="ECO:0000256" key="1">
    <source>
        <dbReference type="SAM" id="Phobius"/>
    </source>
</evidence>
<feature type="transmembrane region" description="Helical" evidence="1">
    <location>
        <begin position="572"/>
        <end position="593"/>
    </location>
</feature>
<feature type="transmembrane region" description="Helical" evidence="1">
    <location>
        <begin position="669"/>
        <end position="687"/>
    </location>
</feature>
<sequence length="794" mass="92256">MDVAFLLNYFTTAFGFLVAYCTYKDFTSFEDSKSKKFHSIFSIYTNGKSLINLKQPDNAITCINGLKALSMPLIILFHSFQVTVFETEELRVQYDDIKFRLLLTAAVLPTETFFVLSGFLSVKSFLYDDNSIFKLLKSFYYRYIRITPSAIFLMLILISIKDFNGLSRIFESENQNCKDYWWSMLLYAQTYVNPNQMCIGPLWYVTVLMHLFLVSPVIMFLLKSRAKNVRLAIMGVFLVLTYVPGIIEFLEVGSVKLTTFYVDTLTRSYPYLFGMFYFYEFFKVKEVSEFGKRYLWAITLLTGFITAIIIFAKSLKTVQLFNLFLIARILWPIVICWIIHACHIGCAEMINDILSFKYFIPLSNLSLGIYLVNDHVGHYILYDVLSSMEHFGFPMKAPDNAITCINGMKALSMPLIVFFHTMQITMFETGVLSNVEYQFIKYRLLLTTAILPTETFFVLSGFLSVKGFLQNENSVFKLLKNFYYRYIRFTPPAAYFMLILLSIKDFSGLNGIFPAEYQNCRTYWWSMLLYTQTYVNPDHMCIGPLWFASVSWHLFLISPLILLLLKPRDRKIRLMVMGIILFTTHIPGIVKYIEVGELVNTIQSYLYVETLTRSYPYLFGMFYYYEFYKIKDVSRSTKLYLWTITFLTFIFALIISINNPMPMEPTSVLFLVTRILWPLALCWIIHASQLGCGGIVNKILSFKYFIPLSSLSLGIYFLNDHIGHYIMNDVLKSVENEGFKTKVVALSSSTYILATFCGALLYLCIEVPFYKLARFNIRSQFCVSKNPKVFDDKI</sequence>
<dbReference type="OrthoDB" id="10026250at2759"/>
<feature type="transmembrane region" description="Helical" evidence="1">
    <location>
        <begin position="6"/>
        <end position="23"/>
    </location>
</feature>
<feature type="domain" description="Acyltransferase 3" evidence="2">
    <location>
        <begin position="62"/>
        <end position="380"/>
    </location>
</feature>
<keyword evidence="1" id="KW-1133">Transmembrane helix</keyword>
<dbReference type="AlphaFoldDB" id="A0A9N9S0J4"/>
<organism evidence="3 4">
    <name type="scientific">Chironomus riparius</name>
    <dbReference type="NCBI Taxonomy" id="315576"/>
    <lineage>
        <taxon>Eukaryota</taxon>
        <taxon>Metazoa</taxon>
        <taxon>Ecdysozoa</taxon>
        <taxon>Arthropoda</taxon>
        <taxon>Hexapoda</taxon>
        <taxon>Insecta</taxon>
        <taxon>Pterygota</taxon>
        <taxon>Neoptera</taxon>
        <taxon>Endopterygota</taxon>
        <taxon>Diptera</taxon>
        <taxon>Nematocera</taxon>
        <taxon>Chironomoidea</taxon>
        <taxon>Chironomidae</taxon>
        <taxon>Chironominae</taxon>
        <taxon>Chironomus</taxon>
    </lineage>
</organism>
<dbReference type="GO" id="GO:0016747">
    <property type="term" value="F:acyltransferase activity, transferring groups other than amino-acyl groups"/>
    <property type="evidence" value="ECO:0007669"/>
    <property type="project" value="InterPro"/>
</dbReference>
<feature type="transmembrane region" description="Helical" evidence="1">
    <location>
        <begin position="639"/>
        <end position="657"/>
    </location>
</feature>
<evidence type="ECO:0000313" key="4">
    <source>
        <dbReference type="Proteomes" id="UP001153620"/>
    </source>
</evidence>
<feature type="transmembrane region" description="Helical" evidence="1">
    <location>
        <begin position="444"/>
        <end position="465"/>
    </location>
</feature>
<feature type="transmembrane region" description="Helical" evidence="1">
    <location>
        <begin position="202"/>
        <end position="222"/>
    </location>
</feature>
<dbReference type="Proteomes" id="UP001153620">
    <property type="component" value="Chromosome 3"/>
</dbReference>
<dbReference type="InterPro" id="IPR002656">
    <property type="entry name" value="Acyl_transf_3_dom"/>
</dbReference>
<feature type="transmembrane region" description="Helical" evidence="1">
    <location>
        <begin position="699"/>
        <end position="718"/>
    </location>
</feature>
<dbReference type="Pfam" id="PF01757">
    <property type="entry name" value="Acyl_transf_3"/>
    <property type="match status" value="2"/>
</dbReference>
<feature type="transmembrane region" description="Helical" evidence="1">
    <location>
        <begin position="267"/>
        <end position="282"/>
    </location>
</feature>
<evidence type="ECO:0000313" key="3">
    <source>
        <dbReference type="EMBL" id="CAG9806608.1"/>
    </source>
</evidence>
<name>A0A9N9S0J4_9DIPT</name>
<feature type="transmembrane region" description="Helical" evidence="1">
    <location>
        <begin position="294"/>
        <end position="312"/>
    </location>
</feature>
<keyword evidence="1" id="KW-0812">Transmembrane</keyword>
<reference evidence="3" key="1">
    <citation type="submission" date="2022-01" db="EMBL/GenBank/DDBJ databases">
        <authorList>
            <person name="King R."/>
        </authorList>
    </citation>
    <scope>NUCLEOTIDE SEQUENCE</scope>
</reference>
<feature type="transmembrane region" description="Helical" evidence="1">
    <location>
        <begin position="58"/>
        <end position="81"/>
    </location>
</feature>
<keyword evidence="4" id="KW-1185">Reference proteome</keyword>
<dbReference type="EMBL" id="OU895879">
    <property type="protein sequence ID" value="CAG9806608.1"/>
    <property type="molecule type" value="Genomic_DNA"/>
</dbReference>
<dbReference type="InterPro" id="IPR052728">
    <property type="entry name" value="O2_lipid_transport_reg"/>
</dbReference>
<protein>
    <recommendedName>
        <fullName evidence="2">Acyltransferase 3 domain-containing protein</fullName>
    </recommendedName>
</protein>
<feature type="transmembrane region" description="Helical" evidence="1">
    <location>
        <begin position="605"/>
        <end position="627"/>
    </location>
</feature>
<feature type="transmembrane region" description="Helical" evidence="1">
    <location>
        <begin position="143"/>
        <end position="160"/>
    </location>
</feature>
<accession>A0A9N9S0J4</accession>
<feature type="transmembrane region" description="Helical" evidence="1">
    <location>
        <begin position="415"/>
        <end position="432"/>
    </location>
</feature>
<feature type="transmembrane region" description="Helical" evidence="1">
    <location>
        <begin position="545"/>
        <end position="565"/>
    </location>
</feature>
<keyword evidence="1" id="KW-0472">Membrane</keyword>
<dbReference type="PANTHER" id="PTHR11161">
    <property type="entry name" value="O-ACYLTRANSFERASE"/>
    <property type="match status" value="1"/>
</dbReference>
<feature type="transmembrane region" description="Helical" evidence="1">
    <location>
        <begin position="318"/>
        <end position="339"/>
    </location>
</feature>
<feature type="transmembrane region" description="Helical" evidence="1">
    <location>
        <begin position="486"/>
        <end position="503"/>
    </location>
</feature>
<reference evidence="3" key="2">
    <citation type="submission" date="2022-10" db="EMBL/GenBank/DDBJ databases">
        <authorList>
            <consortium name="ENA_rothamsted_submissions"/>
            <consortium name="culmorum"/>
            <person name="King R."/>
        </authorList>
    </citation>
    <scope>NUCLEOTIDE SEQUENCE</scope>
</reference>
<evidence type="ECO:0000259" key="2">
    <source>
        <dbReference type="Pfam" id="PF01757"/>
    </source>
</evidence>
<feature type="transmembrane region" description="Helical" evidence="1">
    <location>
        <begin position="101"/>
        <end position="122"/>
    </location>
</feature>
<gene>
    <name evidence="3" type="ORF">CHIRRI_LOCUS9463</name>
</gene>
<dbReference type="PANTHER" id="PTHR11161:SF72">
    <property type="entry name" value="FI21449P1"/>
    <property type="match status" value="1"/>
</dbReference>
<feature type="domain" description="Acyltransferase 3" evidence="2">
    <location>
        <begin position="404"/>
        <end position="763"/>
    </location>
</feature>
<feature type="transmembrane region" description="Helical" evidence="1">
    <location>
        <begin position="751"/>
        <end position="770"/>
    </location>
</feature>
<proteinExistence type="predicted"/>
<feature type="transmembrane region" description="Helical" evidence="1">
    <location>
        <begin position="229"/>
        <end position="247"/>
    </location>
</feature>